<dbReference type="Proteomes" id="UP000199073">
    <property type="component" value="Unassembled WGS sequence"/>
</dbReference>
<accession>A0A1H0TWZ3</accession>
<dbReference type="STRING" id="91360.SAMN05660330_03271"/>
<organism evidence="1 2">
    <name type="scientific">Desulforhopalus singaporensis</name>
    <dbReference type="NCBI Taxonomy" id="91360"/>
    <lineage>
        <taxon>Bacteria</taxon>
        <taxon>Pseudomonadati</taxon>
        <taxon>Thermodesulfobacteriota</taxon>
        <taxon>Desulfobulbia</taxon>
        <taxon>Desulfobulbales</taxon>
        <taxon>Desulfocapsaceae</taxon>
        <taxon>Desulforhopalus</taxon>
    </lineage>
</organism>
<keyword evidence="2" id="KW-1185">Reference proteome</keyword>
<name>A0A1H0TWZ3_9BACT</name>
<sequence length="49" mass="5528">MMLCVERVAKIFAYYPRDVGKMTPGSGTQGQETYSYLMIERMGSCGANW</sequence>
<evidence type="ECO:0000313" key="2">
    <source>
        <dbReference type="Proteomes" id="UP000199073"/>
    </source>
</evidence>
<gene>
    <name evidence="1" type="ORF">SAMN05660330_03271</name>
</gene>
<protein>
    <submittedName>
        <fullName evidence="1">Uncharacterized protein</fullName>
    </submittedName>
</protein>
<reference evidence="1 2" key="1">
    <citation type="submission" date="2016-10" db="EMBL/GenBank/DDBJ databases">
        <authorList>
            <person name="de Groot N.N."/>
        </authorList>
    </citation>
    <scope>NUCLEOTIDE SEQUENCE [LARGE SCALE GENOMIC DNA]</scope>
    <source>
        <strain evidence="1 2">DSM 12130</strain>
    </source>
</reference>
<evidence type="ECO:0000313" key="1">
    <source>
        <dbReference type="EMBL" id="SDP58479.1"/>
    </source>
</evidence>
<dbReference type="EMBL" id="FNJI01000027">
    <property type="protein sequence ID" value="SDP58479.1"/>
    <property type="molecule type" value="Genomic_DNA"/>
</dbReference>
<dbReference type="AlphaFoldDB" id="A0A1H0TWZ3"/>
<proteinExistence type="predicted"/>